<feature type="region of interest" description="Disordered" evidence="1">
    <location>
        <begin position="102"/>
        <end position="146"/>
    </location>
</feature>
<evidence type="ECO:0000313" key="3">
    <source>
        <dbReference type="Proteomes" id="UP000236333"/>
    </source>
</evidence>
<proteinExistence type="predicted"/>
<organism evidence="2 3">
    <name type="scientific">Tetrabaena socialis</name>
    <dbReference type="NCBI Taxonomy" id="47790"/>
    <lineage>
        <taxon>Eukaryota</taxon>
        <taxon>Viridiplantae</taxon>
        <taxon>Chlorophyta</taxon>
        <taxon>core chlorophytes</taxon>
        <taxon>Chlorophyceae</taxon>
        <taxon>CS clade</taxon>
        <taxon>Chlamydomonadales</taxon>
        <taxon>Tetrabaenaceae</taxon>
        <taxon>Tetrabaena</taxon>
    </lineage>
</organism>
<protein>
    <submittedName>
        <fullName evidence="2">Uncharacterized protein</fullName>
    </submittedName>
</protein>
<dbReference type="EMBL" id="PGGS01000548">
    <property type="protein sequence ID" value="PNH03097.1"/>
    <property type="molecule type" value="Genomic_DNA"/>
</dbReference>
<dbReference type="AlphaFoldDB" id="A0A2J7ZS45"/>
<dbReference type="Proteomes" id="UP000236333">
    <property type="component" value="Unassembled WGS sequence"/>
</dbReference>
<feature type="compositionally biased region" description="Low complexity" evidence="1">
    <location>
        <begin position="107"/>
        <end position="146"/>
    </location>
</feature>
<sequence>MDVLYELSSCSMATSTALPPSCIPSHPSSATARPPFGGDVSNLHMQQPPPAAAVHGSAVFSRTSHGRAASSSGLLQLAAAEAGCAQGPYQLMAWPVVATSHGHPFHHQPQQQHYHQKQQQNHQHLQQLQQLQQQQQHAQHQYQHRPQPLQPLQLRAAPPSKPLLLPLARGGGSLTQVRPLPLPQPLPRLASAPAPPLTLTLLRMSSPPPPAAASCAAREHILLLCRALDLSFCTTGRLALHMWQRIEGMVRLVNSVRPAGCTAQSRPASVPYGTQAAEGGGAASLARVCAVAVLWCAIKLEERRREAPGLRIMAAAAGAAPAALAAVEVRVMQWVEWAPYAGYVPDDSHLLVGL</sequence>
<comment type="caution">
    <text evidence="2">The sequence shown here is derived from an EMBL/GenBank/DDBJ whole genome shotgun (WGS) entry which is preliminary data.</text>
</comment>
<evidence type="ECO:0000256" key="1">
    <source>
        <dbReference type="SAM" id="MobiDB-lite"/>
    </source>
</evidence>
<name>A0A2J7ZS45_9CHLO</name>
<keyword evidence="3" id="KW-1185">Reference proteome</keyword>
<dbReference type="OrthoDB" id="548393at2759"/>
<evidence type="ECO:0000313" key="2">
    <source>
        <dbReference type="EMBL" id="PNH03097.1"/>
    </source>
</evidence>
<accession>A0A2J7ZS45</accession>
<gene>
    <name evidence="2" type="ORF">TSOC_010888</name>
</gene>
<reference evidence="2 3" key="1">
    <citation type="journal article" date="2017" name="Mol. Biol. Evol.">
        <title>The 4-celled Tetrabaena socialis nuclear genome reveals the essential components for genetic control of cell number at the origin of multicellularity in the volvocine lineage.</title>
        <authorList>
            <person name="Featherston J."/>
            <person name="Arakaki Y."/>
            <person name="Hanschen E.R."/>
            <person name="Ferris P.J."/>
            <person name="Michod R.E."/>
            <person name="Olson B.J.S.C."/>
            <person name="Nozaki H."/>
            <person name="Durand P.M."/>
        </authorList>
    </citation>
    <scope>NUCLEOTIDE SEQUENCE [LARGE SCALE GENOMIC DNA]</scope>
    <source>
        <strain evidence="2 3">NIES-571</strain>
    </source>
</reference>